<dbReference type="CDD" id="cd00402">
    <property type="entry name" value="Riboflavin_synthase_like"/>
    <property type="match status" value="1"/>
</dbReference>
<gene>
    <name evidence="3" type="ORF">LCGC14_1081110</name>
</gene>
<evidence type="ECO:0000256" key="1">
    <source>
        <dbReference type="ARBA" id="ARBA00022737"/>
    </source>
</evidence>
<dbReference type="PROSITE" id="PS51177">
    <property type="entry name" value="LUMAZINE_BIND"/>
    <property type="match status" value="2"/>
</dbReference>
<dbReference type="InterPro" id="IPR017938">
    <property type="entry name" value="Riboflavin_synthase-like_b-brl"/>
</dbReference>
<evidence type="ECO:0000313" key="3">
    <source>
        <dbReference type="EMBL" id="KKN06060.1"/>
    </source>
</evidence>
<comment type="caution">
    <text evidence="3">The sequence shown here is derived from an EMBL/GenBank/DDBJ whole genome shotgun (WGS) entry which is preliminary data.</text>
</comment>
<feature type="domain" description="Lumazine-binding" evidence="2">
    <location>
        <begin position="95"/>
        <end position="191"/>
    </location>
</feature>
<dbReference type="PANTHER" id="PTHR21098">
    <property type="entry name" value="RIBOFLAVIN SYNTHASE ALPHA CHAIN"/>
    <property type="match status" value="1"/>
</dbReference>
<dbReference type="InterPro" id="IPR026017">
    <property type="entry name" value="Lumazine-bd_dom"/>
</dbReference>
<accession>A0A0F9MF98</accession>
<name>A0A0F9MF98_9ZZZZ</name>
<sequence length="196" mass="21534">MFTGIIHHTGLFKGYRRGKQEITAEAPSVISQIEVGASLAVNGVCLSLIKKENKALFFNLSQETIQKTTLGSLRQGEMLNLEQPLTLSSPLSGHIITGHVDSRGKVLLISQKKPGKRLKVSFPPELRPYFIPEGSVALNGVSLTIARLSPSSFDVELIPITLKNSNLGNLKRGDAVNVECDMIGKYVYNWMSKDKR</sequence>
<dbReference type="EMBL" id="LAZR01004733">
    <property type="protein sequence ID" value="KKN06060.1"/>
    <property type="molecule type" value="Genomic_DNA"/>
</dbReference>
<dbReference type="NCBIfam" id="NF006767">
    <property type="entry name" value="PRK09289.1"/>
    <property type="match status" value="1"/>
</dbReference>
<dbReference type="InterPro" id="IPR023366">
    <property type="entry name" value="ATP_synth_asu-like_sf"/>
</dbReference>
<dbReference type="PIRSF" id="PIRSF000498">
    <property type="entry name" value="Riboflavin_syn_A"/>
    <property type="match status" value="1"/>
</dbReference>
<dbReference type="Pfam" id="PF00677">
    <property type="entry name" value="Lum_binding"/>
    <property type="match status" value="2"/>
</dbReference>
<dbReference type="Gene3D" id="2.40.30.20">
    <property type="match status" value="2"/>
</dbReference>
<organism evidence="3">
    <name type="scientific">marine sediment metagenome</name>
    <dbReference type="NCBI Taxonomy" id="412755"/>
    <lineage>
        <taxon>unclassified sequences</taxon>
        <taxon>metagenomes</taxon>
        <taxon>ecological metagenomes</taxon>
    </lineage>
</organism>
<evidence type="ECO:0000259" key="2">
    <source>
        <dbReference type="PROSITE" id="PS51177"/>
    </source>
</evidence>
<keyword evidence="1" id="KW-0677">Repeat</keyword>
<dbReference type="InterPro" id="IPR001783">
    <property type="entry name" value="Lumazine-bd"/>
</dbReference>
<dbReference type="AlphaFoldDB" id="A0A0F9MF98"/>
<dbReference type="GO" id="GO:0009231">
    <property type="term" value="P:riboflavin biosynthetic process"/>
    <property type="evidence" value="ECO:0007669"/>
    <property type="project" value="TreeGrafter"/>
</dbReference>
<dbReference type="SUPFAM" id="SSF63380">
    <property type="entry name" value="Riboflavin synthase domain-like"/>
    <property type="match status" value="2"/>
</dbReference>
<proteinExistence type="predicted"/>
<reference evidence="3" key="1">
    <citation type="journal article" date="2015" name="Nature">
        <title>Complex archaea that bridge the gap between prokaryotes and eukaryotes.</title>
        <authorList>
            <person name="Spang A."/>
            <person name="Saw J.H."/>
            <person name="Jorgensen S.L."/>
            <person name="Zaremba-Niedzwiedzka K."/>
            <person name="Martijn J."/>
            <person name="Lind A.E."/>
            <person name="van Eijk R."/>
            <person name="Schleper C."/>
            <person name="Guy L."/>
            <person name="Ettema T.J."/>
        </authorList>
    </citation>
    <scope>NUCLEOTIDE SEQUENCE</scope>
</reference>
<dbReference type="NCBIfam" id="TIGR00187">
    <property type="entry name" value="ribE"/>
    <property type="match status" value="1"/>
</dbReference>
<dbReference type="GO" id="GO:0004746">
    <property type="term" value="F:riboflavin synthase activity"/>
    <property type="evidence" value="ECO:0007669"/>
    <property type="project" value="TreeGrafter"/>
</dbReference>
<dbReference type="PANTHER" id="PTHR21098:SF0">
    <property type="entry name" value="RIBOFLAVIN SYNTHASE"/>
    <property type="match status" value="1"/>
</dbReference>
<protein>
    <recommendedName>
        <fullName evidence="2">Lumazine-binding domain-containing protein</fullName>
    </recommendedName>
</protein>
<feature type="domain" description="Lumazine-binding" evidence="2">
    <location>
        <begin position="1"/>
        <end position="94"/>
    </location>
</feature>